<feature type="transmembrane region" description="Helical" evidence="1">
    <location>
        <begin position="12"/>
        <end position="31"/>
    </location>
</feature>
<organism evidence="3 4">
    <name type="scientific">Candidatus Marsarchaeota G2 archaeon ECH_B_2</name>
    <dbReference type="NCBI Taxonomy" id="1978160"/>
    <lineage>
        <taxon>Archaea</taxon>
        <taxon>Candidatus Marsarchaeota</taxon>
        <taxon>Candidatus Marsarchaeota group 2</taxon>
    </lineage>
</organism>
<keyword evidence="1" id="KW-1133">Transmembrane helix</keyword>
<reference evidence="3 4" key="1">
    <citation type="submission" date="2017-04" db="EMBL/GenBank/DDBJ databases">
        <title>Novel microbial lineages endemic to geothermal iron-oxide mats fill important gaps in the evolutionary history of Archaea.</title>
        <authorList>
            <person name="Jay Z.J."/>
            <person name="Beam J.P."/>
            <person name="Dlakic M."/>
            <person name="Rusch D.B."/>
            <person name="Kozubal M.A."/>
            <person name="Inskeep W.P."/>
        </authorList>
    </citation>
    <scope>NUCLEOTIDE SEQUENCE [LARGE SCALE GENOMIC DNA]</scope>
    <source>
        <strain evidence="3">ECH_B_2</strain>
    </source>
</reference>
<evidence type="ECO:0000313" key="4">
    <source>
        <dbReference type="Proteomes" id="UP000241284"/>
    </source>
</evidence>
<dbReference type="Proteomes" id="UP000241284">
    <property type="component" value="Unassembled WGS sequence"/>
</dbReference>
<dbReference type="EMBL" id="NEXH01000004">
    <property type="protein sequence ID" value="PSN96144.1"/>
    <property type="molecule type" value="Genomic_DNA"/>
</dbReference>
<proteinExistence type="predicted"/>
<protein>
    <submittedName>
        <fullName evidence="3">Uncharacterized protein</fullName>
    </submittedName>
</protein>
<dbReference type="EMBL" id="NEXH01000021">
    <property type="protein sequence ID" value="PSN94615.1"/>
    <property type="molecule type" value="Genomic_DNA"/>
</dbReference>
<evidence type="ECO:0000313" key="3">
    <source>
        <dbReference type="EMBL" id="PSN96144.1"/>
    </source>
</evidence>
<gene>
    <name evidence="3" type="ORF">B9Q06_03440</name>
    <name evidence="2" type="ORF">B9Q06_08535</name>
</gene>
<keyword evidence="1" id="KW-0472">Membrane</keyword>
<keyword evidence="1" id="KW-0812">Transmembrane</keyword>
<sequence>MQEASHPIDTRVIIFSVILIIVVVLGFALYMRATYLRQGEYVLTRGVPSTFNEIRLIPTVVYQKPLSGFTVYNLKGGFNTTTDELERGVVGVFPSINDNTDPNTSYVISNLTLQYSSIGVVIVKPSNNLRSVLSYANTTLFGAICENYIANPQETYCGHLGNTPYMVYYTTVTINGANYYAYTVLAWSNTTIAILQYQSTLDISVLQLERMAQLLLQQKM</sequence>
<accession>A0A2R6BBV4</accession>
<name>A0A2R6BBV4_9ARCH</name>
<evidence type="ECO:0000256" key="1">
    <source>
        <dbReference type="SAM" id="Phobius"/>
    </source>
</evidence>
<comment type="caution">
    <text evidence="3">The sequence shown here is derived from an EMBL/GenBank/DDBJ whole genome shotgun (WGS) entry which is preliminary data.</text>
</comment>
<evidence type="ECO:0000313" key="2">
    <source>
        <dbReference type="EMBL" id="PSN94615.1"/>
    </source>
</evidence>
<dbReference type="AlphaFoldDB" id="A0A2R6BBV4"/>